<dbReference type="Pfam" id="PF10265">
    <property type="entry name" value="Miga"/>
    <property type="match status" value="1"/>
</dbReference>
<name>A0ABM1E629_PRICU</name>
<evidence type="ECO:0000256" key="6">
    <source>
        <dbReference type="ARBA" id="ARBA00023128"/>
    </source>
</evidence>
<keyword evidence="6" id="KW-0496">Mitochondrion</keyword>
<keyword evidence="8" id="KW-1185">Reference proteome</keyword>
<comment type="similarity">
    <text evidence="2">Belongs to the mitoguardin family.</text>
</comment>
<organism evidence="8 9">
    <name type="scientific">Priapulus caudatus</name>
    <name type="common">Priapulid worm</name>
    <dbReference type="NCBI Taxonomy" id="37621"/>
    <lineage>
        <taxon>Eukaryota</taxon>
        <taxon>Metazoa</taxon>
        <taxon>Ecdysozoa</taxon>
        <taxon>Scalidophora</taxon>
        <taxon>Priapulida</taxon>
        <taxon>Priapulimorpha</taxon>
        <taxon>Priapulimorphida</taxon>
        <taxon>Priapulidae</taxon>
        <taxon>Priapulus</taxon>
    </lineage>
</organism>
<keyword evidence="3" id="KW-0812">Transmembrane</keyword>
<keyword evidence="5" id="KW-1133">Transmembrane helix</keyword>
<dbReference type="RefSeq" id="XP_014667650.1">
    <property type="nucleotide sequence ID" value="XM_014812164.1"/>
</dbReference>
<evidence type="ECO:0000256" key="1">
    <source>
        <dbReference type="ARBA" id="ARBA00004294"/>
    </source>
</evidence>
<evidence type="ECO:0000256" key="7">
    <source>
        <dbReference type="ARBA" id="ARBA00023136"/>
    </source>
</evidence>
<dbReference type="Proteomes" id="UP000695022">
    <property type="component" value="Unplaced"/>
</dbReference>
<protein>
    <submittedName>
        <fullName evidence="9">Protein FAM73B-like</fullName>
    </submittedName>
</protein>
<evidence type="ECO:0000256" key="2">
    <source>
        <dbReference type="ARBA" id="ARBA00008969"/>
    </source>
</evidence>
<comment type="subcellular location">
    <subcellularLocation>
        <location evidence="1">Mitochondrion outer membrane</location>
    </subcellularLocation>
</comment>
<evidence type="ECO:0000256" key="4">
    <source>
        <dbReference type="ARBA" id="ARBA00022787"/>
    </source>
</evidence>
<keyword evidence="4" id="KW-1000">Mitochondrion outer membrane</keyword>
<proteinExistence type="inferred from homology"/>
<accession>A0ABM1E629</accession>
<evidence type="ECO:0000313" key="8">
    <source>
        <dbReference type="Proteomes" id="UP000695022"/>
    </source>
</evidence>
<dbReference type="GeneID" id="106809176"/>
<gene>
    <name evidence="9" type="primary">LOC106809176</name>
</gene>
<evidence type="ECO:0000256" key="3">
    <source>
        <dbReference type="ARBA" id="ARBA00022692"/>
    </source>
</evidence>
<dbReference type="InterPro" id="IPR019392">
    <property type="entry name" value="Miga"/>
</dbReference>
<dbReference type="PANTHER" id="PTHR21508">
    <property type="entry name" value="MITOGUARDIN"/>
    <property type="match status" value="1"/>
</dbReference>
<sequence length="262" mass="30200">MVPMITGTVLPRGPYLGRELAMNEGHADRQRENKVIGESGKRPHIYFEDFVQPTENHHHLLAKATKDPKDFIVLLYNEMLLYVKDGENWDDIMEELEGRGVQEMSFVDIALDFILLDAFEDLENPPSSVLAVMQNRWLSNGFKETALLTAVWSVLKAKRRRLKQPNGFIAHFYHISEHVSPVLAWGFLGPRSRLKELCELFKDQVLGFMQDMFSLRKCQYTTVEQLADDIIVLARHHCEHVLEKLAVSPLTDTSRENSKFPH</sequence>
<evidence type="ECO:0000313" key="9">
    <source>
        <dbReference type="RefSeq" id="XP_014667650.1"/>
    </source>
</evidence>
<keyword evidence="7" id="KW-0472">Membrane</keyword>
<evidence type="ECO:0000256" key="5">
    <source>
        <dbReference type="ARBA" id="ARBA00022989"/>
    </source>
</evidence>
<reference evidence="9" key="1">
    <citation type="submission" date="2025-08" db="UniProtKB">
        <authorList>
            <consortium name="RefSeq"/>
        </authorList>
    </citation>
    <scope>IDENTIFICATION</scope>
</reference>
<dbReference type="PANTHER" id="PTHR21508:SF5">
    <property type="entry name" value="MITOGUARDIN"/>
    <property type="match status" value="1"/>
</dbReference>